<dbReference type="PANTHER" id="PTHR42756:SF1">
    <property type="entry name" value="TRANSCRIPTIONAL REPRESSOR OF EMRAB OPERON"/>
    <property type="match status" value="1"/>
</dbReference>
<dbReference type="RefSeq" id="WP_123803732.1">
    <property type="nucleotide sequence ID" value="NZ_RPFL01000002.1"/>
</dbReference>
<evidence type="ECO:0000313" key="6">
    <source>
        <dbReference type="Proteomes" id="UP000272412"/>
    </source>
</evidence>
<evidence type="ECO:0000256" key="2">
    <source>
        <dbReference type="ARBA" id="ARBA00023125"/>
    </source>
</evidence>
<dbReference type="SMART" id="SM00347">
    <property type="entry name" value="HTH_MARR"/>
    <property type="match status" value="1"/>
</dbReference>
<keyword evidence="3" id="KW-0804">Transcription</keyword>
<feature type="domain" description="HTH marR-type" evidence="4">
    <location>
        <begin position="1"/>
        <end position="134"/>
    </location>
</feature>
<gene>
    <name evidence="5" type="ORF">EGK74_01095</name>
</gene>
<evidence type="ECO:0000256" key="1">
    <source>
        <dbReference type="ARBA" id="ARBA00023015"/>
    </source>
</evidence>
<accession>A0A3N4NT78</accession>
<name>A0A3N4NT78_9NEIS</name>
<comment type="caution">
    <text evidence="5">The sequence shown here is derived from an EMBL/GenBank/DDBJ whole genome shotgun (WGS) entry which is preliminary data.</text>
</comment>
<dbReference type="OrthoDB" id="9180155at2"/>
<keyword evidence="1" id="KW-0805">Transcription regulation</keyword>
<dbReference type="GO" id="GO:0003677">
    <property type="term" value="F:DNA binding"/>
    <property type="evidence" value="ECO:0007669"/>
    <property type="project" value="UniProtKB-KW"/>
</dbReference>
<reference evidence="5 6" key="1">
    <citation type="submission" date="2018-11" db="EMBL/GenBank/DDBJ databases">
        <title>Neisseria weixii sp. nov. isolated from the rectal contents of plateau pika (Ochotona cruzoniae).</title>
        <authorList>
            <person name="Zhang G."/>
        </authorList>
    </citation>
    <scope>NUCLEOTIDE SEQUENCE [LARGE SCALE GENOMIC DNA]</scope>
    <source>
        <strain evidence="5 6">10009</strain>
    </source>
</reference>
<dbReference type="Gene3D" id="1.10.10.10">
    <property type="entry name" value="Winged helix-like DNA-binding domain superfamily/Winged helix DNA-binding domain"/>
    <property type="match status" value="1"/>
</dbReference>
<evidence type="ECO:0000259" key="4">
    <source>
        <dbReference type="PROSITE" id="PS50995"/>
    </source>
</evidence>
<dbReference type="Proteomes" id="UP000272412">
    <property type="component" value="Unassembled WGS sequence"/>
</dbReference>
<dbReference type="InterPro" id="IPR036388">
    <property type="entry name" value="WH-like_DNA-bd_sf"/>
</dbReference>
<evidence type="ECO:0000256" key="3">
    <source>
        <dbReference type="ARBA" id="ARBA00023163"/>
    </source>
</evidence>
<dbReference type="PRINTS" id="PR00598">
    <property type="entry name" value="HTHMARR"/>
</dbReference>
<dbReference type="EMBL" id="RPFL01000002">
    <property type="protein sequence ID" value="RPD90383.1"/>
    <property type="molecule type" value="Genomic_DNA"/>
</dbReference>
<evidence type="ECO:0000313" key="5">
    <source>
        <dbReference type="EMBL" id="RPD90383.1"/>
    </source>
</evidence>
<dbReference type="PANTHER" id="PTHR42756">
    <property type="entry name" value="TRANSCRIPTIONAL REGULATOR, MARR"/>
    <property type="match status" value="1"/>
</dbReference>
<sequence>MAYLTYRLVQISSAAIKAADVYYHDAVGLKIRELRVLRLLHDMPGSTPTELLENLELDKTLLSKNLAALEQRGLITRTVDERDNRRQCLHLSKRGEEVWLVAETIGHNLEKEMFADLSDEEWMQLQNLLERALESFNKWQKSHSRMKI</sequence>
<keyword evidence="6" id="KW-1185">Reference proteome</keyword>
<proteinExistence type="predicted"/>
<dbReference type="SUPFAM" id="SSF46785">
    <property type="entry name" value="Winged helix' DNA-binding domain"/>
    <property type="match status" value="1"/>
</dbReference>
<protein>
    <submittedName>
        <fullName evidence="5">MarR family transcriptional regulator</fullName>
    </submittedName>
</protein>
<dbReference type="InterPro" id="IPR000835">
    <property type="entry name" value="HTH_MarR-typ"/>
</dbReference>
<organism evidence="5 6">
    <name type="scientific">Neisseria weixii</name>
    <dbReference type="NCBI Taxonomy" id="1853276"/>
    <lineage>
        <taxon>Bacteria</taxon>
        <taxon>Pseudomonadati</taxon>
        <taxon>Pseudomonadota</taxon>
        <taxon>Betaproteobacteria</taxon>
        <taxon>Neisseriales</taxon>
        <taxon>Neisseriaceae</taxon>
        <taxon>Neisseria</taxon>
    </lineage>
</organism>
<dbReference type="InterPro" id="IPR036390">
    <property type="entry name" value="WH_DNA-bd_sf"/>
</dbReference>
<dbReference type="Pfam" id="PF12802">
    <property type="entry name" value="MarR_2"/>
    <property type="match status" value="1"/>
</dbReference>
<keyword evidence="2" id="KW-0238">DNA-binding</keyword>
<dbReference type="AlphaFoldDB" id="A0A3N4NT78"/>
<dbReference type="PROSITE" id="PS50995">
    <property type="entry name" value="HTH_MARR_2"/>
    <property type="match status" value="1"/>
</dbReference>
<dbReference type="GO" id="GO:0003700">
    <property type="term" value="F:DNA-binding transcription factor activity"/>
    <property type="evidence" value="ECO:0007669"/>
    <property type="project" value="InterPro"/>
</dbReference>